<protein>
    <submittedName>
        <fullName evidence="2">LytR C-terminal domain-containing protein</fullName>
    </submittedName>
</protein>
<reference evidence="2" key="1">
    <citation type="submission" date="2020-04" db="EMBL/GenBank/DDBJ databases">
        <authorList>
            <person name="Zhang T."/>
        </authorList>
    </citation>
    <scope>NUCLEOTIDE SEQUENCE</scope>
    <source>
        <strain evidence="2">HKST-UBA79</strain>
    </source>
</reference>
<dbReference type="AlphaFoldDB" id="A0A955EAZ1"/>
<organism evidence="2 3">
    <name type="scientific">candidate division WWE3 bacterium</name>
    <dbReference type="NCBI Taxonomy" id="2053526"/>
    <lineage>
        <taxon>Bacteria</taxon>
        <taxon>Katanobacteria</taxon>
    </lineage>
</organism>
<accession>A0A955EAZ1</accession>
<sequence>MNGIILTLVDNELKVSINSKTGTINASTKLDETVATQSKILNPEAFAKALQDLLVENIESTRHKLPLNILLGPETTLLRFLTVNKKQASENLEDNILSRVGDIDLEKYYYSYQKIAPFVYQFVAVEKDVMEALLTVSTNLGYIINSIFPWVGVLPKLINDNNPSIFLAKQQNKQVLALSELNGIYHTGIYESDVSAKDLQEMVQQLAIYKREEPIKRIFTINNLDFAIKGDINVERFSTPVNSITSEPEFELHNIFMEVVTNETLLHSQLNLLNVLPTPVVQRNKTMVAVGTLIALLAVGLGGYFSYDQFMSKEVGEVAGENINTQTVIPPKPIEETKQEEPKKDEINKKDLQIRIENGAGIAGIAGTTQTTLEELGYTVVSIGNSEEPSRETTLIKFKNSKETYRLTLVEDLKDKFELVLEGDLPESTDYDVLIVVGQN</sequence>
<name>A0A955EAZ1_UNCKA</name>
<evidence type="ECO:0000259" key="1">
    <source>
        <dbReference type="Pfam" id="PF13399"/>
    </source>
</evidence>
<dbReference type="InterPro" id="IPR027381">
    <property type="entry name" value="LytR/CpsA/Psr_C"/>
</dbReference>
<gene>
    <name evidence="2" type="ORF">KC980_01075</name>
</gene>
<dbReference type="Pfam" id="PF13399">
    <property type="entry name" value="LytR_C"/>
    <property type="match status" value="1"/>
</dbReference>
<dbReference type="EMBL" id="JAGQNX010000030">
    <property type="protein sequence ID" value="MCA9308080.1"/>
    <property type="molecule type" value="Genomic_DNA"/>
</dbReference>
<comment type="caution">
    <text evidence="2">The sequence shown here is derived from an EMBL/GenBank/DDBJ whole genome shotgun (WGS) entry which is preliminary data.</text>
</comment>
<reference evidence="2" key="2">
    <citation type="journal article" date="2021" name="Microbiome">
        <title>Successional dynamics and alternative stable states in a saline activated sludge microbial community over 9 years.</title>
        <authorList>
            <person name="Wang Y."/>
            <person name="Ye J."/>
            <person name="Ju F."/>
            <person name="Liu L."/>
            <person name="Boyd J.A."/>
            <person name="Deng Y."/>
            <person name="Parks D.H."/>
            <person name="Jiang X."/>
            <person name="Yin X."/>
            <person name="Woodcroft B.J."/>
            <person name="Tyson G.W."/>
            <person name="Hugenholtz P."/>
            <person name="Polz M.F."/>
            <person name="Zhang T."/>
        </authorList>
    </citation>
    <scope>NUCLEOTIDE SEQUENCE</scope>
    <source>
        <strain evidence="2">HKST-UBA79</strain>
    </source>
</reference>
<feature type="domain" description="LytR/CpsA/Psr regulator C-terminal" evidence="1">
    <location>
        <begin position="352"/>
        <end position="439"/>
    </location>
</feature>
<evidence type="ECO:0000313" key="3">
    <source>
        <dbReference type="Proteomes" id="UP000740557"/>
    </source>
</evidence>
<evidence type="ECO:0000313" key="2">
    <source>
        <dbReference type="EMBL" id="MCA9308080.1"/>
    </source>
</evidence>
<dbReference type="Gene3D" id="3.30.70.2390">
    <property type="match status" value="1"/>
</dbReference>
<dbReference type="Proteomes" id="UP000740557">
    <property type="component" value="Unassembled WGS sequence"/>
</dbReference>
<proteinExistence type="predicted"/>